<feature type="compositionally biased region" description="Low complexity" evidence="1">
    <location>
        <begin position="50"/>
        <end position="65"/>
    </location>
</feature>
<evidence type="ECO:0000313" key="3">
    <source>
        <dbReference type="Proteomes" id="UP000011693"/>
    </source>
</evidence>
<evidence type="ECO:0000313" key="2">
    <source>
        <dbReference type="EMBL" id="ELZ01663.1"/>
    </source>
</evidence>
<feature type="compositionally biased region" description="Polar residues" evidence="1">
    <location>
        <begin position="31"/>
        <end position="40"/>
    </location>
</feature>
<comment type="caution">
    <text evidence="2">The sequence shown here is derived from an EMBL/GenBank/DDBJ whole genome shotgun (WGS) entry which is preliminary data.</text>
</comment>
<protein>
    <recommendedName>
        <fullName evidence="4">DUF192 domain-containing protein</fullName>
    </recommendedName>
</protein>
<proteinExistence type="predicted"/>
<feature type="region of interest" description="Disordered" evidence="1">
    <location>
        <begin position="27"/>
        <end position="65"/>
    </location>
</feature>
<evidence type="ECO:0000256" key="1">
    <source>
        <dbReference type="SAM" id="MobiDB-lite"/>
    </source>
</evidence>
<dbReference type="Gene3D" id="2.60.120.1140">
    <property type="entry name" value="Protein of unknown function DUF192"/>
    <property type="match status" value="1"/>
</dbReference>
<dbReference type="Pfam" id="PF02643">
    <property type="entry name" value="DUF192"/>
    <property type="match status" value="1"/>
</dbReference>
<dbReference type="PANTHER" id="PTHR37953">
    <property type="entry name" value="UPF0127 PROTEIN MJ1496"/>
    <property type="match status" value="1"/>
</dbReference>
<dbReference type="OrthoDB" id="6763at2157"/>
<reference evidence="2 3" key="1">
    <citation type="journal article" date="2014" name="PLoS Genet.">
        <title>Phylogenetically driven sequencing of extremely halophilic archaea reveals strategies for static and dynamic osmo-response.</title>
        <authorList>
            <person name="Becker E.A."/>
            <person name="Seitzer P.M."/>
            <person name="Tritt A."/>
            <person name="Larsen D."/>
            <person name="Krusor M."/>
            <person name="Yao A.I."/>
            <person name="Wu D."/>
            <person name="Madern D."/>
            <person name="Eisen J.A."/>
            <person name="Darling A.E."/>
            <person name="Facciotti M.T."/>
        </authorList>
    </citation>
    <scope>NUCLEOTIDE SEQUENCE [LARGE SCALE GENOMIC DNA]</scope>
    <source>
        <strain evidence="2 3">JCM 10990</strain>
    </source>
</reference>
<dbReference type="RefSeq" id="WP_006166669.1">
    <property type="nucleotide sequence ID" value="NZ_AOIN01000043.1"/>
</dbReference>
<organism evidence="2 3">
    <name type="scientific">Natrialba chahannaoensis JCM 10990</name>
    <dbReference type="NCBI Taxonomy" id="1227492"/>
    <lineage>
        <taxon>Archaea</taxon>
        <taxon>Methanobacteriati</taxon>
        <taxon>Methanobacteriota</taxon>
        <taxon>Stenosarchaea group</taxon>
        <taxon>Halobacteria</taxon>
        <taxon>Halobacteriales</taxon>
        <taxon>Natrialbaceae</taxon>
        <taxon>Natrialba</taxon>
    </lineage>
</organism>
<dbReference type="EMBL" id="AOIN01000043">
    <property type="protein sequence ID" value="ELZ01663.1"/>
    <property type="molecule type" value="Genomic_DNA"/>
</dbReference>
<dbReference type="PANTHER" id="PTHR37953:SF1">
    <property type="entry name" value="UPF0127 PROTEIN MJ1496"/>
    <property type="match status" value="1"/>
</dbReference>
<dbReference type="STRING" id="1227492.C482_06412"/>
<dbReference type="Proteomes" id="UP000011693">
    <property type="component" value="Unassembled WGS sequence"/>
</dbReference>
<name>M0AUP3_9EURY</name>
<evidence type="ECO:0008006" key="4">
    <source>
        <dbReference type="Google" id="ProtNLM"/>
    </source>
</evidence>
<keyword evidence="3" id="KW-1185">Reference proteome</keyword>
<dbReference type="InterPro" id="IPR038695">
    <property type="entry name" value="Saro_0823-like_sf"/>
</dbReference>
<dbReference type="InterPro" id="IPR003795">
    <property type="entry name" value="DUF192"/>
</dbReference>
<dbReference type="AlphaFoldDB" id="M0AUP3"/>
<dbReference type="PATRIC" id="fig|1227492.4.peg.1243"/>
<gene>
    <name evidence="2" type="ORF">C482_06412</name>
</gene>
<sequence>MPWEWSRRHLLGVAGVCAVAGCLDADAGDQPESTNGSGTEQSEDDGGNADSTGDNATTTTDDGVTIHGDYELTEVRVESPDGAELASVTALIADTPQKTLQGLSGTEMLPPTDGMLFVFDEMDDRVFHMPDMNYGIDIIYADDEGTITDIHHAPEPGPDEDGADHQYPGRGQYVLEVVYEWTEEHGVSEGDVLVFDLDEAVPAS</sequence>
<accession>M0AUP3</accession>
<dbReference type="PROSITE" id="PS51257">
    <property type="entry name" value="PROKAR_LIPOPROTEIN"/>
    <property type="match status" value="1"/>
</dbReference>